<dbReference type="SUPFAM" id="SSF47203">
    <property type="entry name" value="Acyl-CoA dehydrogenase C-terminal domain-like"/>
    <property type="match status" value="1"/>
</dbReference>
<dbReference type="InterPro" id="IPR009075">
    <property type="entry name" value="AcylCo_DH/oxidase_C"/>
</dbReference>
<comment type="similarity">
    <text evidence="2 6">Belongs to the acyl-CoA dehydrogenase family.</text>
</comment>
<evidence type="ECO:0000256" key="3">
    <source>
        <dbReference type="ARBA" id="ARBA00022630"/>
    </source>
</evidence>
<keyword evidence="4 6" id="KW-0274">FAD</keyword>
<protein>
    <submittedName>
        <fullName evidence="10">Isovaleryl-CoA dehydrogenase</fullName>
    </submittedName>
</protein>
<dbReference type="Pfam" id="PF02770">
    <property type="entry name" value="Acyl-CoA_dh_M"/>
    <property type="match status" value="1"/>
</dbReference>
<dbReference type="PaxDb" id="273116-14325531"/>
<dbReference type="eggNOG" id="arCOG01707">
    <property type="taxonomic scope" value="Archaea"/>
</dbReference>
<dbReference type="InterPro" id="IPR013786">
    <property type="entry name" value="AcylCoA_DH/ox_N"/>
</dbReference>
<dbReference type="OrthoDB" id="275197at2157"/>
<sequence>MHSYVDADDLLRNSIKEFVKKEVEPIRMKIDREDYFPVDVFKEMGKLGYLGVTIPQEYGGSDAGYITQAVIEEELGYSSPSLALSYGAHSNLCLDNVYRNGSQAIREKFVPKLASGEWIGSLCLTEPGSGSDALAMHTTLHDHGGRIFLTGSKTFITNGPYADLFLVHAKDGDSYTSVIVLSSDKGFERGKKFEKMGMRGSPTGELFFNDIDIGNERIVGKRGDGKRIIMSGLNSERVILAFIFVGLARRALDEAVKYSSERKQFSLPISEFELIQEKLAYMYTKYETSRILAYRALEKLESSRDDPLYAAAAIMHASESAEYIAREAIQIFGGYGYIKDTGIEMFLRDAILGQIGAGTTEIRKRIIAKSLIRKYKLGEDIN</sequence>
<dbReference type="STRING" id="273116.gene:9382099"/>
<name>Q977Y0_THEVO</name>
<dbReference type="InterPro" id="IPR037069">
    <property type="entry name" value="AcylCoA_DH/ox_N_sf"/>
</dbReference>
<dbReference type="Gene3D" id="1.10.540.10">
    <property type="entry name" value="Acyl-CoA dehydrogenase/oxidase, N-terminal domain"/>
    <property type="match status" value="1"/>
</dbReference>
<keyword evidence="11" id="KW-1185">Reference proteome</keyword>
<dbReference type="KEGG" id="tvo:TVG1333406"/>
<feature type="domain" description="Acyl-CoA dehydrogenase/oxidase C-terminal" evidence="7">
    <location>
        <begin position="223"/>
        <end position="371"/>
    </location>
</feature>
<dbReference type="SUPFAM" id="SSF56645">
    <property type="entry name" value="Acyl-CoA dehydrogenase NM domain-like"/>
    <property type="match status" value="1"/>
</dbReference>
<dbReference type="RefSeq" id="WP_010917527.1">
    <property type="nucleotide sequence ID" value="NC_002689.2"/>
</dbReference>
<keyword evidence="3 6" id="KW-0285">Flavoprotein</keyword>
<dbReference type="Pfam" id="PF02771">
    <property type="entry name" value="Acyl-CoA_dh_N"/>
    <property type="match status" value="1"/>
</dbReference>
<dbReference type="Proteomes" id="UP000001017">
    <property type="component" value="Chromosome"/>
</dbReference>
<feature type="domain" description="Acyl-CoA oxidase/dehydrogenase middle" evidence="8">
    <location>
        <begin position="122"/>
        <end position="210"/>
    </location>
</feature>
<evidence type="ECO:0000256" key="1">
    <source>
        <dbReference type="ARBA" id="ARBA00001974"/>
    </source>
</evidence>
<dbReference type="Gene3D" id="2.40.110.10">
    <property type="entry name" value="Butyryl-CoA Dehydrogenase, subunit A, domain 2"/>
    <property type="match status" value="1"/>
</dbReference>
<dbReference type="GO" id="GO:0008470">
    <property type="term" value="F:3-methylbutanoyl-CoA dehydrogenase activity"/>
    <property type="evidence" value="ECO:0007669"/>
    <property type="project" value="TreeGrafter"/>
</dbReference>
<dbReference type="FunFam" id="1.10.540.10:FF:000002">
    <property type="entry name" value="Acyl-CoA dehydrogenase FadE19"/>
    <property type="match status" value="1"/>
</dbReference>
<evidence type="ECO:0000259" key="9">
    <source>
        <dbReference type="Pfam" id="PF02771"/>
    </source>
</evidence>
<evidence type="ECO:0000259" key="7">
    <source>
        <dbReference type="Pfam" id="PF00441"/>
    </source>
</evidence>
<dbReference type="PANTHER" id="PTHR43884:SF12">
    <property type="entry name" value="ISOVALERYL-COA DEHYDROGENASE, MITOCHONDRIAL-RELATED"/>
    <property type="match status" value="1"/>
</dbReference>
<dbReference type="HOGENOM" id="CLU_018204_0_1_2"/>
<evidence type="ECO:0000256" key="2">
    <source>
        <dbReference type="ARBA" id="ARBA00009347"/>
    </source>
</evidence>
<organism evidence="10 11">
    <name type="scientific">Thermoplasma volcanium (strain ATCC 51530 / DSM 4299 / JCM 9571 / NBRC 15438 / GSS1)</name>
    <dbReference type="NCBI Taxonomy" id="273116"/>
    <lineage>
        <taxon>Archaea</taxon>
        <taxon>Methanobacteriati</taxon>
        <taxon>Thermoplasmatota</taxon>
        <taxon>Thermoplasmata</taxon>
        <taxon>Thermoplasmatales</taxon>
        <taxon>Thermoplasmataceae</taxon>
        <taxon>Thermoplasma</taxon>
    </lineage>
</organism>
<gene>
    <name evidence="10" type="ORF">TVG1333406</name>
</gene>
<dbReference type="InterPro" id="IPR036250">
    <property type="entry name" value="AcylCo_DH-like_C"/>
</dbReference>
<dbReference type="AlphaFoldDB" id="Q977Y0"/>
<dbReference type="PhylomeDB" id="Q977Y0"/>
<dbReference type="InterPro" id="IPR006091">
    <property type="entry name" value="Acyl-CoA_Oxase/DH_mid-dom"/>
</dbReference>
<evidence type="ECO:0000313" key="11">
    <source>
        <dbReference type="Proteomes" id="UP000001017"/>
    </source>
</evidence>
<dbReference type="Pfam" id="PF00441">
    <property type="entry name" value="Acyl-CoA_dh_1"/>
    <property type="match status" value="1"/>
</dbReference>
<dbReference type="InterPro" id="IPR006089">
    <property type="entry name" value="Acyl-CoA_DH_CS"/>
</dbReference>
<comment type="cofactor">
    <cofactor evidence="1 6">
        <name>FAD</name>
        <dbReference type="ChEBI" id="CHEBI:57692"/>
    </cofactor>
</comment>
<dbReference type="InterPro" id="IPR046373">
    <property type="entry name" value="Acyl-CoA_Oxase/DH_mid-dom_sf"/>
</dbReference>
<evidence type="ECO:0000256" key="5">
    <source>
        <dbReference type="ARBA" id="ARBA00023002"/>
    </source>
</evidence>
<reference evidence="10 11" key="2">
    <citation type="journal article" date="2000" name="Proc. Natl. Acad. Sci. U.S.A.">
        <title>Archaeal adaptation to higher temperatures revealed by genomic sequence of Thermoplasma volcanium.</title>
        <authorList>
            <person name="Kawashima T."/>
            <person name="Amano N."/>
            <person name="Koike H."/>
            <person name="Makino S."/>
            <person name="Higuchi S."/>
            <person name="Kawashima-Ohya Y."/>
            <person name="Watanabe K."/>
            <person name="Yamazaki M."/>
            <person name="Kanehori K."/>
            <person name="Kawamoto T."/>
            <person name="Nunoshiba T."/>
            <person name="Yamamoto Y."/>
            <person name="Aramaki H."/>
            <person name="Makino K."/>
            <person name="Suzuki M."/>
        </authorList>
    </citation>
    <scope>NUCLEOTIDE SEQUENCE [LARGE SCALE GENOMIC DNA]</scope>
    <source>
        <strain evidence="11">ATCC 51530 / DSM 4299 / JCM 9571 / NBRC 15438 / GSS1</strain>
    </source>
</reference>
<dbReference type="PANTHER" id="PTHR43884">
    <property type="entry name" value="ACYL-COA DEHYDROGENASE"/>
    <property type="match status" value="1"/>
</dbReference>
<evidence type="ECO:0000313" key="10">
    <source>
        <dbReference type="EMBL" id="BAB60434.1"/>
    </source>
</evidence>
<accession>Q977Y0</accession>
<feature type="domain" description="Acyl-CoA dehydrogenase/oxidase N-terminal" evidence="9">
    <location>
        <begin position="9"/>
        <end position="117"/>
    </location>
</feature>
<proteinExistence type="inferred from homology"/>
<dbReference type="GeneID" id="1441409"/>
<dbReference type="Gene3D" id="1.20.140.10">
    <property type="entry name" value="Butyryl-CoA Dehydrogenase, subunit A, domain 3"/>
    <property type="match status" value="1"/>
</dbReference>
<evidence type="ECO:0000259" key="8">
    <source>
        <dbReference type="Pfam" id="PF02770"/>
    </source>
</evidence>
<dbReference type="InterPro" id="IPR009100">
    <property type="entry name" value="AcylCoA_DH/oxidase_NM_dom_sf"/>
</dbReference>
<dbReference type="GO" id="GO:0050660">
    <property type="term" value="F:flavin adenine dinucleotide binding"/>
    <property type="evidence" value="ECO:0007669"/>
    <property type="project" value="InterPro"/>
</dbReference>
<reference evidence="10 11" key="1">
    <citation type="journal article" date="1999" name="Proc. Jpn. Acad.">
        <title>Determination of the complete genomic DNA sequence of Thermoplasma volvanium GSS1.</title>
        <authorList>
            <person name="Kawashima T."/>
            <person name="Yamamoto Y."/>
            <person name="Aramaki H."/>
            <person name="Nunoshiba T."/>
            <person name="Kawamoto T."/>
            <person name="Watanabe K."/>
            <person name="Yamazaki M."/>
            <person name="Kanehori K."/>
            <person name="Amano N."/>
            <person name="Ohya Y."/>
            <person name="Makino K."/>
            <person name="Suzuki M."/>
        </authorList>
    </citation>
    <scope>NUCLEOTIDE SEQUENCE [LARGE SCALE GENOMIC DNA]</scope>
    <source>
        <strain evidence="11">ATCC 51530 / DSM 4299 / JCM 9571 / NBRC 15438 / GSS1</strain>
    </source>
</reference>
<dbReference type="GO" id="GO:0006552">
    <property type="term" value="P:L-leucine catabolic process"/>
    <property type="evidence" value="ECO:0007669"/>
    <property type="project" value="TreeGrafter"/>
</dbReference>
<dbReference type="EMBL" id="BA000011">
    <property type="protein sequence ID" value="BAB60434.1"/>
    <property type="molecule type" value="Genomic_DNA"/>
</dbReference>
<evidence type="ECO:0000256" key="4">
    <source>
        <dbReference type="ARBA" id="ARBA00022827"/>
    </source>
</evidence>
<keyword evidence="5 6" id="KW-0560">Oxidoreductase</keyword>
<dbReference type="FunFam" id="1.20.140.10:FF:000001">
    <property type="entry name" value="Acyl-CoA dehydrogenase"/>
    <property type="match status" value="1"/>
</dbReference>
<dbReference type="PROSITE" id="PS00072">
    <property type="entry name" value="ACYL_COA_DH_1"/>
    <property type="match status" value="1"/>
</dbReference>
<evidence type="ECO:0000256" key="6">
    <source>
        <dbReference type="RuleBase" id="RU362125"/>
    </source>
</evidence>